<organism evidence="9 10">
    <name type="scientific">Joostella atrarenae</name>
    <dbReference type="NCBI Taxonomy" id="679257"/>
    <lineage>
        <taxon>Bacteria</taxon>
        <taxon>Pseudomonadati</taxon>
        <taxon>Bacteroidota</taxon>
        <taxon>Flavobacteriia</taxon>
        <taxon>Flavobacteriales</taxon>
        <taxon>Flavobacteriaceae</taxon>
        <taxon>Joostella</taxon>
    </lineage>
</organism>
<keyword evidence="1" id="KW-0963">Cytoplasm</keyword>
<keyword evidence="6" id="KW-0342">GTP-binding</keyword>
<evidence type="ECO:0000256" key="7">
    <source>
        <dbReference type="ARBA" id="ARBA00023150"/>
    </source>
</evidence>
<evidence type="ECO:0000256" key="2">
    <source>
        <dbReference type="ARBA" id="ARBA00022679"/>
    </source>
</evidence>
<dbReference type="PANTHER" id="PTHR19136">
    <property type="entry name" value="MOLYBDENUM COFACTOR GUANYLYLTRANSFERASE"/>
    <property type="match status" value="1"/>
</dbReference>
<evidence type="ECO:0000256" key="3">
    <source>
        <dbReference type="ARBA" id="ARBA00022723"/>
    </source>
</evidence>
<dbReference type="Pfam" id="PF12804">
    <property type="entry name" value="NTP_transf_3"/>
    <property type="match status" value="1"/>
</dbReference>
<dbReference type="EMBL" id="JAETXX010000001">
    <property type="protein sequence ID" value="MCF8713982.1"/>
    <property type="molecule type" value="Genomic_DNA"/>
</dbReference>
<keyword evidence="10" id="KW-1185">Reference proteome</keyword>
<evidence type="ECO:0000313" key="9">
    <source>
        <dbReference type="EMBL" id="MCF8713982.1"/>
    </source>
</evidence>
<keyword evidence="3" id="KW-0479">Metal-binding</keyword>
<sequence length="190" mass="21472">MAGGKSSRMKSDKGLIDYYGMPQREQAYKLLGEVCDRVFYSIRTDQKGEFSSEENIIEDQNIHVGPLNGILSAHDYDKNAAWFILACDLPLMNINALKQLKENRDPNKLVTAFATEERSIPEPLCAIWESDGLKAVLNFVSEKGTYSPVKFLLNSDIKIVNPLQEDVLLNANSEEDRIKVMQKLAGFERK</sequence>
<gene>
    <name evidence="9" type="ORF">JM658_04000</name>
</gene>
<name>A0ABS9J0Q1_9FLAO</name>
<evidence type="ECO:0000256" key="5">
    <source>
        <dbReference type="ARBA" id="ARBA00022842"/>
    </source>
</evidence>
<evidence type="ECO:0000256" key="4">
    <source>
        <dbReference type="ARBA" id="ARBA00022741"/>
    </source>
</evidence>
<dbReference type="CDD" id="cd02503">
    <property type="entry name" value="MobA"/>
    <property type="match status" value="1"/>
</dbReference>
<dbReference type="InterPro" id="IPR013482">
    <property type="entry name" value="Molybde_CF_guanTrfase"/>
</dbReference>
<protein>
    <submittedName>
        <fullName evidence="9">NTP transferase domain-containing protein</fullName>
    </submittedName>
</protein>
<comment type="caution">
    <text evidence="9">The sequence shown here is derived from an EMBL/GenBank/DDBJ whole genome shotgun (WGS) entry which is preliminary data.</text>
</comment>
<dbReference type="InterPro" id="IPR025877">
    <property type="entry name" value="MobA-like_NTP_Trfase"/>
</dbReference>
<reference evidence="9 10" key="1">
    <citation type="submission" date="2021-01" db="EMBL/GenBank/DDBJ databases">
        <title>Genome sequencing of Joostella atrarenae M1-2 (= KCTC 23194).</title>
        <authorList>
            <person name="Zakaria M.R."/>
            <person name="Lam M.Q."/>
            <person name="Chong C.S."/>
        </authorList>
    </citation>
    <scope>NUCLEOTIDE SEQUENCE [LARGE SCALE GENOMIC DNA]</scope>
    <source>
        <strain evidence="9 10">M1-2</strain>
    </source>
</reference>
<dbReference type="Gene3D" id="3.90.550.10">
    <property type="entry name" value="Spore Coat Polysaccharide Biosynthesis Protein SpsA, Chain A"/>
    <property type="match status" value="1"/>
</dbReference>
<keyword evidence="7" id="KW-0501">Molybdenum cofactor biosynthesis</keyword>
<dbReference type="SUPFAM" id="SSF53448">
    <property type="entry name" value="Nucleotide-diphospho-sugar transferases"/>
    <property type="match status" value="1"/>
</dbReference>
<keyword evidence="5" id="KW-0460">Magnesium</keyword>
<keyword evidence="4" id="KW-0547">Nucleotide-binding</keyword>
<evidence type="ECO:0000313" key="10">
    <source>
        <dbReference type="Proteomes" id="UP000829517"/>
    </source>
</evidence>
<dbReference type="Proteomes" id="UP000829517">
    <property type="component" value="Unassembled WGS sequence"/>
</dbReference>
<accession>A0ABS9J0Q1</accession>
<evidence type="ECO:0000256" key="6">
    <source>
        <dbReference type="ARBA" id="ARBA00023134"/>
    </source>
</evidence>
<evidence type="ECO:0000256" key="1">
    <source>
        <dbReference type="ARBA" id="ARBA00022490"/>
    </source>
</evidence>
<keyword evidence="2 9" id="KW-0808">Transferase</keyword>
<feature type="domain" description="MobA-like NTP transferase" evidence="8">
    <location>
        <begin position="1"/>
        <end position="146"/>
    </location>
</feature>
<dbReference type="InterPro" id="IPR029044">
    <property type="entry name" value="Nucleotide-diphossugar_trans"/>
</dbReference>
<proteinExistence type="predicted"/>
<evidence type="ECO:0000259" key="8">
    <source>
        <dbReference type="Pfam" id="PF12804"/>
    </source>
</evidence>
<dbReference type="GO" id="GO:0016740">
    <property type="term" value="F:transferase activity"/>
    <property type="evidence" value="ECO:0007669"/>
    <property type="project" value="UniProtKB-KW"/>
</dbReference>
<dbReference type="PANTHER" id="PTHR19136:SF81">
    <property type="entry name" value="MOLYBDENUM COFACTOR GUANYLYLTRANSFERASE"/>
    <property type="match status" value="1"/>
</dbReference>